<name>A0AAD2HAQ2_9AGAR</name>
<feature type="transmembrane region" description="Helical" evidence="1">
    <location>
        <begin position="37"/>
        <end position="60"/>
    </location>
</feature>
<keyword evidence="1" id="KW-0472">Membrane</keyword>
<keyword evidence="1" id="KW-1133">Transmembrane helix</keyword>
<evidence type="ECO:0000256" key="1">
    <source>
        <dbReference type="SAM" id="Phobius"/>
    </source>
</evidence>
<dbReference type="AlphaFoldDB" id="A0AAD2HAQ2"/>
<evidence type="ECO:0000313" key="3">
    <source>
        <dbReference type="Proteomes" id="UP001295794"/>
    </source>
</evidence>
<sequence length="153" mass="17353">PIPTKTPPPLVHSSGRCSSFSRVFAHVFRTREDLIDLFPYFAAFVIMQSICSLVFIALFHLFFTSWAVASFFSCITRSHLILHIMCADSEISMRKNRDSPAFDCCIAPHAIIMPMFGFSLSRCFTFRHVLFLRVPGSLTSVLRLYIRHGVAST</sequence>
<evidence type="ECO:0000313" key="2">
    <source>
        <dbReference type="EMBL" id="CAK5271325.1"/>
    </source>
</evidence>
<dbReference type="EMBL" id="CAVNYO010000169">
    <property type="protein sequence ID" value="CAK5271325.1"/>
    <property type="molecule type" value="Genomic_DNA"/>
</dbReference>
<accession>A0AAD2HAQ2</accession>
<dbReference type="Proteomes" id="UP001295794">
    <property type="component" value="Unassembled WGS sequence"/>
</dbReference>
<keyword evidence="3" id="KW-1185">Reference proteome</keyword>
<feature type="non-terminal residue" evidence="2">
    <location>
        <position position="153"/>
    </location>
</feature>
<keyword evidence="1" id="KW-0812">Transmembrane</keyword>
<reference evidence="2" key="1">
    <citation type="submission" date="2023-11" db="EMBL/GenBank/DDBJ databases">
        <authorList>
            <person name="De Vega J J."/>
            <person name="De Vega J J."/>
        </authorList>
    </citation>
    <scope>NUCLEOTIDE SEQUENCE</scope>
</reference>
<gene>
    <name evidence="2" type="ORF">MYCIT1_LOCUS16296</name>
</gene>
<comment type="caution">
    <text evidence="2">The sequence shown here is derived from an EMBL/GenBank/DDBJ whole genome shotgun (WGS) entry which is preliminary data.</text>
</comment>
<protein>
    <submittedName>
        <fullName evidence="2">Uncharacterized protein</fullName>
    </submittedName>
</protein>
<organism evidence="2 3">
    <name type="scientific">Mycena citricolor</name>
    <dbReference type="NCBI Taxonomy" id="2018698"/>
    <lineage>
        <taxon>Eukaryota</taxon>
        <taxon>Fungi</taxon>
        <taxon>Dikarya</taxon>
        <taxon>Basidiomycota</taxon>
        <taxon>Agaricomycotina</taxon>
        <taxon>Agaricomycetes</taxon>
        <taxon>Agaricomycetidae</taxon>
        <taxon>Agaricales</taxon>
        <taxon>Marasmiineae</taxon>
        <taxon>Mycenaceae</taxon>
        <taxon>Mycena</taxon>
    </lineage>
</organism>
<proteinExistence type="predicted"/>